<evidence type="ECO:0000313" key="3">
    <source>
        <dbReference type="Proteomes" id="UP000800097"/>
    </source>
</evidence>
<dbReference type="EMBL" id="ML986504">
    <property type="protein sequence ID" value="KAF2274185.1"/>
    <property type="molecule type" value="Genomic_DNA"/>
</dbReference>
<dbReference type="AlphaFoldDB" id="A0A6A6JD43"/>
<gene>
    <name evidence="2" type="ORF">EI97DRAFT_444200</name>
</gene>
<accession>A0A6A6JD43</accession>
<feature type="coiled-coil region" evidence="1">
    <location>
        <begin position="160"/>
        <end position="187"/>
    </location>
</feature>
<protein>
    <submittedName>
        <fullName evidence="2">Uncharacterized protein</fullName>
    </submittedName>
</protein>
<dbReference type="OrthoDB" id="4222821at2759"/>
<dbReference type="Proteomes" id="UP000800097">
    <property type="component" value="Unassembled WGS sequence"/>
</dbReference>
<organism evidence="2 3">
    <name type="scientific">Westerdykella ornata</name>
    <dbReference type="NCBI Taxonomy" id="318751"/>
    <lineage>
        <taxon>Eukaryota</taxon>
        <taxon>Fungi</taxon>
        <taxon>Dikarya</taxon>
        <taxon>Ascomycota</taxon>
        <taxon>Pezizomycotina</taxon>
        <taxon>Dothideomycetes</taxon>
        <taxon>Pleosporomycetidae</taxon>
        <taxon>Pleosporales</taxon>
        <taxon>Sporormiaceae</taxon>
        <taxon>Westerdykella</taxon>
    </lineage>
</organism>
<dbReference type="GeneID" id="54553059"/>
<proteinExistence type="predicted"/>
<sequence length="199" mass="22213">MGAYKTRISKLSDCPLHDYPVGDALFLSHRFHATLIRTNNNSSGSSSGYYANTPTMLLAFSCFMTLTRTYSVIFDFLLEQYPECSKSLCLCSGWNPAKKAVTMLLKSLRDTEAFLALPQNLRAVAATETDLHIELVPKATENLSLFGDSSMAMPTNDYLYKAMESQAKRLRDQIERAEALLKTWRALCSHTPPASPREG</sequence>
<dbReference type="RefSeq" id="XP_033651724.1">
    <property type="nucleotide sequence ID" value="XM_033799884.1"/>
</dbReference>
<keyword evidence="3" id="KW-1185">Reference proteome</keyword>
<evidence type="ECO:0000256" key="1">
    <source>
        <dbReference type="SAM" id="Coils"/>
    </source>
</evidence>
<reference evidence="2" key="1">
    <citation type="journal article" date="2020" name="Stud. Mycol.">
        <title>101 Dothideomycetes genomes: a test case for predicting lifestyles and emergence of pathogens.</title>
        <authorList>
            <person name="Haridas S."/>
            <person name="Albert R."/>
            <person name="Binder M."/>
            <person name="Bloem J."/>
            <person name="Labutti K."/>
            <person name="Salamov A."/>
            <person name="Andreopoulos B."/>
            <person name="Baker S."/>
            <person name="Barry K."/>
            <person name="Bills G."/>
            <person name="Bluhm B."/>
            <person name="Cannon C."/>
            <person name="Castanera R."/>
            <person name="Culley D."/>
            <person name="Daum C."/>
            <person name="Ezra D."/>
            <person name="Gonzalez J."/>
            <person name="Henrissat B."/>
            <person name="Kuo A."/>
            <person name="Liang C."/>
            <person name="Lipzen A."/>
            <person name="Lutzoni F."/>
            <person name="Magnuson J."/>
            <person name="Mondo S."/>
            <person name="Nolan M."/>
            <person name="Ohm R."/>
            <person name="Pangilinan J."/>
            <person name="Park H.-J."/>
            <person name="Ramirez L."/>
            <person name="Alfaro M."/>
            <person name="Sun H."/>
            <person name="Tritt A."/>
            <person name="Yoshinaga Y."/>
            <person name="Zwiers L.-H."/>
            <person name="Turgeon B."/>
            <person name="Goodwin S."/>
            <person name="Spatafora J."/>
            <person name="Crous P."/>
            <person name="Grigoriev I."/>
        </authorList>
    </citation>
    <scope>NUCLEOTIDE SEQUENCE</scope>
    <source>
        <strain evidence="2">CBS 379.55</strain>
    </source>
</reference>
<evidence type="ECO:0000313" key="2">
    <source>
        <dbReference type="EMBL" id="KAF2274185.1"/>
    </source>
</evidence>
<keyword evidence="1" id="KW-0175">Coiled coil</keyword>
<name>A0A6A6JD43_WESOR</name>